<reference evidence="1" key="2">
    <citation type="submission" date="2023-05" db="EMBL/GenBank/DDBJ databases">
        <authorList>
            <consortium name="Lawrence Berkeley National Laboratory"/>
            <person name="Steindorff A."/>
            <person name="Hensen N."/>
            <person name="Bonometti L."/>
            <person name="Westerberg I."/>
            <person name="Brannstrom I.O."/>
            <person name="Guillou S."/>
            <person name="Cros-Aarteil S."/>
            <person name="Calhoun S."/>
            <person name="Haridas S."/>
            <person name="Kuo A."/>
            <person name="Mondo S."/>
            <person name="Pangilinan J."/>
            <person name="Riley R."/>
            <person name="Labutti K."/>
            <person name="Andreopoulos B."/>
            <person name="Lipzen A."/>
            <person name="Chen C."/>
            <person name="Yanf M."/>
            <person name="Daum C."/>
            <person name="Ng V."/>
            <person name="Clum A."/>
            <person name="Ohm R."/>
            <person name="Martin F."/>
            <person name="Silar P."/>
            <person name="Natvig D."/>
            <person name="Lalanne C."/>
            <person name="Gautier V."/>
            <person name="Ament-Velasquez S.L."/>
            <person name="Kruys A."/>
            <person name="Hutchinson M.I."/>
            <person name="Powell A.J."/>
            <person name="Barry K."/>
            <person name="Miller A.N."/>
            <person name="Grigoriev I.V."/>
            <person name="Debuchy R."/>
            <person name="Gladieux P."/>
            <person name="Thoren M.H."/>
            <person name="Johannesson H."/>
        </authorList>
    </citation>
    <scope>NUCLEOTIDE SEQUENCE</scope>
    <source>
        <strain evidence="1">CBS 103.79</strain>
    </source>
</reference>
<comment type="caution">
    <text evidence="1">The sequence shown here is derived from an EMBL/GenBank/DDBJ whole genome shotgun (WGS) entry which is preliminary data.</text>
</comment>
<dbReference type="EMBL" id="MU856511">
    <property type="protein sequence ID" value="KAK3896594.1"/>
    <property type="molecule type" value="Genomic_DNA"/>
</dbReference>
<evidence type="ECO:0000313" key="2">
    <source>
        <dbReference type="Proteomes" id="UP001303889"/>
    </source>
</evidence>
<protein>
    <submittedName>
        <fullName evidence="1">Hemerythrin HHE cation binding domain-containing protein</fullName>
    </submittedName>
</protein>
<reference evidence="1" key="1">
    <citation type="journal article" date="2023" name="Mol. Phylogenet. Evol.">
        <title>Genome-scale phylogeny and comparative genomics of the fungal order Sordariales.</title>
        <authorList>
            <person name="Hensen N."/>
            <person name="Bonometti L."/>
            <person name="Westerberg I."/>
            <person name="Brannstrom I.O."/>
            <person name="Guillou S."/>
            <person name="Cros-Aarteil S."/>
            <person name="Calhoun S."/>
            <person name="Haridas S."/>
            <person name="Kuo A."/>
            <person name="Mondo S."/>
            <person name="Pangilinan J."/>
            <person name="Riley R."/>
            <person name="LaButti K."/>
            <person name="Andreopoulos B."/>
            <person name="Lipzen A."/>
            <person name="Chen C."/>
            <person name="Yan M."/>
            <person name="Daum C."/>
            <person name="Ng V."/>
            <person name="Clum A."/>
            <person name="Steindorff A."/>
            <person name="Ohm R.A."/>
            <person name="Martin F."/>
            <person name="Silar P."/>
            <person name="Natvig D.O."/>
            <person name="Lalanne C."/>
            <person name="Gautier V."/>
            <person name="Ament-Velasquez S.L."/>
            <person name="Kruys A."/>
            <person name="Hutchinson M.I."/>
            <person name="Powell A.J."/>
            <person name="Barry K."/>
            <person name="Miller A.N."/>
            <person name="Grigoriev I.V."/>
            <person name="Debuchy R."/>
            <person name="Gladieux P."/>
            <person name="Hiltunen Thoren M."/>
            <person name="Johannesson H."/>
        </authorList>
    </citation>
    <scope>NUCLEOTIDE SEQUENCE</scope>
    <source>
        <strain evidence="1">CBS 103.79</strain>
    </source>
</reference>
<keyword evidence="2" id="KW-1185">Reference proteome</keyword>
<proteinExistence type="predicted"/>
<name>A0AAN6MAI9_9PEZI</name>
<gene>
    <name evidence="1" type="ORF">C8A05DRAFT_48412</name>
</gene>
<organism evidence="1 2">
    <name type="scientific">Staphylotrichum tortipilum</name>
    <dbReference type="NCBI Taxonomy" id="2831512"/>
    <lineage>
        <taxon>Eukaryota</taxon>
        <taxon>Fungi</taxon>
        <taxon>Dikarya</taxon>
        <taxon>Ascomycota</taxon>
        <taxon>Pezizomycotina</taxon>
        <taxon>Sordariomycetes</taxon>
        <taxon>Sordariomycetidae</taxon>
        <taxon>Sordariales</taxon>
        <taxon>Chaetomiaceae</taxon>
        <taxon>Staphylotrichum</taxon>
    </lineage>
</organism>
<dbReference type="Proteomes" id="UP001303889">
    <property type="component" value="Unassembled WGS sequence"/>
</dbReference>
<accession>A0AAN6MAI9</accession>
<sequence length="164" mass="18275">MLIRGLNSIYLQAPHIQPADTKPFANHHDGEEAMFFPAVEKMTGEPGVMDTNIKQQKRFHDGLEQLQADADDVVAGKEAYDGGQYGDKMAALPKLFNEEGEKATKELGVPATILCFSNIDTQYEGGMWQSWPPAPAPIYADWRRFGAMDRTGKLEHLYAVPEFS</sequence>
<evidence type="ECO:0000313" key="1">
    <source>
        <dbReference type="EMBL" id="KAK3896594.1"/>
    </source>
</evidence>
<dbReference type="AlphaFoldDB" id="A0AAN6MAI9"/>